<evidence type="ECO:0000256" key="1">
    <source>
        <dbReference type="SAM" id="MobiDB-lite"/>
    </source>
</evidence>
<comment type="caution">
    <text evidence="2">The sequence shown here is derived from an EMBL/GenBank/DDBJ whole genome shotgun (WGS) entry which is preliminary data.</text>
</comment>
<evidence type="ECO:0000313" key="2">
    <source>
        <dbReference type="EMBL" id="KAK5168153.1"/>
    </source>
</evidence>
<feature type="region of interest" description="Disordered" evidence="1">
    <location>
        <begin position="82"/>
        <end position="109"/>
    </location>
</feature>
<gene>
    <name evidence="2" type="ORF">LTR77_006721</name>
</gene>
<dbReference type="EMBL" id="JAVRRT010000010">
    <property type="protein sequence ID" value="KAK5168153.1"/>
    <property type="molecule type" value="Genomic_DNA"/>
</dbReference>
<dbReference type="AlphaFoldDB" id="A0AAV9P640"/>
<accession>A0AAV9P640</accession>
<reference evidence="2 3" key="1">
    <citation type="submission" date="2023-08" db="EMBL/GenBank/DDBJ databases">
        <title>Black Yeasts Isolated from many extreme environments.</title>
        <authorList>
            <person name="Coleine C."/>
            <person name="Stajich J.E."/>
            <person name="Selbmann L."/>
        </authorList>
    </citation>
    <scope>NUCLEOTIDE SEQUENCE [LARGE SCALE GENOMIC DNA]</scope>
    <source>
        <strain evidence="2 3">CCFEE 5935</strain>
    </source>
</reference>
<evidence type="ECO:0000313" key="3">
    <source>
        <dbReference type="Proteomes" id="UP001337655"/>
    </source>
</evidence>
<dbReference type="GeneID" id="89928061"/>
<name>A0AAV9P640_9PEZI</name>
<sequence>MHRQQYATVLLTLIFDTFWESIGHSREEVVAGTALVLRWLSGEKADNIDGFYIVFRGTYIFLRIVFSGYGFWRLVVLKEDDAQDAPGPDESTGPGSRKRTRWWADCMDS</sequence>
<protein>
    <submittedName>
        <fullName evidence="2">Uncharacterized protein</fullName>
    </submittedName>
</protein>
<proteinExistence type="predicted"/>
<dbReference type="RefSeq" id="XP_064657763.1">
    <property type="nucleotide sequence ID" value="XM_064803962.1"/>
</dbReference>
<organism evidence="2 3">
    <name type="scientific">Saxophila tyrrhenica</name>
    <dbReference type="NCBI Taxonomy" id="1690608"/>
    <lineage>
        <taxon>Eukaryota</taxon>
        <taxon>Fungi</taxon>
        <taxon>Dikarya</taxon>
        <taxon>Ascomycota</taxon>
        <taxon>Pezizomycotina</taxon>
        <taxon>Dothideomycetes</taxon>
        <taxon>Dothideomycetidae</taxon>
        <taxon>Mycosphaerellales</taxon>
        <taxon>Extremaceae</taxon>
        <taxon>Saxophila</taxon>
    </lineage>
</organism>
<keyword evidence="3" id="KW-1185">Reference proteome</keyword>
<dbReference type="Proteomes" id="UP001337655">
    <property type="component" value="Unassembled WGS sequence"/>
</dbReference>